<dbReference type="Pfam" id="PF15575">
    <property type="entry name" value="Imm49"/>
    <property type="match status" value="1"/>
</dbReference>
<dbReference type="Proteomes" id="UP000695264">
    <property type="component" value="Unassembled WGS sequence"/>
</dbReference>
<evidence type="ECO:0000313" key="2">
    <source>
        <dbReference type="Proteomes" id="UP000695264"/>
    </source>
</evidence>
<gene>
    <name evidence="1" type="ORF">HCK00_26075</name>
</gene>
<comment type="caution">
    <text evidence="1">The sequence shown here is derived from an EMBL/GenBank/DDBJ whole genome shotgun (WGS) entry which is preliminary data.</text>
</comment>
<organism evidence="1 2">
    <name type="scientific">Streptomyces zingiberis</name>
    <dbReference type="NCBI Taxonomy" id="2053010"/>
    <lineage>
        <taxon>Bacteria</taxon>
        <taxon>Bacillati</taxon>
        <taxon>Actinomycetota</taxon>
        <taxon>Actinomycetes</taxon>
        <taxon>Kitasatosporales</taxon>
        <taxon>Streptomycetaceae</taxon>
        <taxon>Streptomyces</taxon>
    </lineage>
</organism>
<protein>
    <submittedName>
        <fullName evidence="1">Immunity 49 family protein</fullName>
    </submittedName>
</protein>
<reference evidence="1 2" key="1">
    <citation type="submission" date="2020-03" db="EMBL/GenBank/DDBJ databases">
        <title>WGS of actinomycetes isolated from Thailand.</title>
        <authorList>
            <person name="Thawai C."/>
        </authorList>
    </citation>
    <scope>NUCLEOTIDE SEQUENCE [LARGE SCALE GENOMIC DNA]</scope>
    <source>
        <strain evidence="1 2">PLAI 1-29</strain>
    </source>
</reference>
<keyword evidence="2" id="KW-1185">Reference proteome</keyword>
<sequence length="259" mass="29177">MIPALERTPNALPSALSSALAVARSRCVVDPRVAKLESWEAWVAAMQVGSAMFATSAAPEGSSVECRIAHKERVIATTGPRNYAHAGNWITAYWLAVVCREQERMAALCNVPLDLLRQSEAEFDEYVYHWVDTLQTGWLQRPGMQDKLVAAMRGTDPEQLVVGNRELTLKILYPPINLFYRYLRQDYDVFNVELAKALEWHKDYWTADEERASSVEGLVALGPLAIACLAYDSGFPIEVESEYLPKHLLQRTWVGEFET</sequence>
<name>A0ABX1C1W4_9ACTN</name>
<accession>A0ABX1C1W4</accession>
<dbReference type="InterPro" id="IPR029074">
    <property type="entry name" value="Imm49"/>
</dbReference>
<proteinExistence type="predicted"/>
<dbReference type="EMBL" id="JAATEN010000033">
    <property type="protein sequence ID" value="NJQ03886.1"/>
    <property type="molecule type" value="Genomic_DNA"/>
</dbReference>
<evidence type="ECO:0000313" key="1">
    <source>
        <dbReference type="EMBL" id="NJQ03886.1"/>
    </source>
</evidence>